<dbReference type="HOGENOM" id="CLU_023976_0_0_3"/>
<dbReference type="AlphaFoldDB" id="K9P6J8"/>
<comment type="subcellular location">
    <subcellularLocation>
        <location evidence="1">Membrane</location>
        <topology evidence="1">Single-pass membrane protein</topology>
    </subcellularLocation>
</comment>
<reference evidence="11" key="1">
    <citation type="journal article" date="2013" name="Proc. Natl. Acad. Sci. U.S.A.">
        <title>Improving the coverage of the cyanobacterial phylum using diversity-driven genome sequencing.</title>
        <authorList>
            <person name="Shih P.M."/>
            <person name="Wu D."/>
            <person name="Latifi A."/>
            <person name="Axen S.D."/>
            <person name="Fewer D.P."/>
            <person name="Talla E."/>
            <person name="Calteau A."/>
            <person name="Cai F."/>
            <person name="Tandeau de Marsac N."/>
            <person name="Rippka R."/>
            <person name="Herdman M."/>
            <person name="Sivonen K."/>
            <person name="Coursin T."/>
            <person name="Laurent T."/>
            <person name="Goodwin L."/>
            <person name="Nolan M."/>
            <person name="Davenport K.W."/>
            <person name="Han C.S."/>
            <person name="Rubin E.M."/>
            <person name="Eisen J.A."/>
            <person name="Woyke T."/>
            <person name="Gugger M."/>
            <person name="Kerfeld C.A."/>
        </authorList>
    </citation>
    <scope>NUCLEOTIDE SEQUENCE [LARGE SCALE GENOMIC DNA]</scope>
    <source>
        <strain evidence="11">ATCC 27147 / PCC 6307</strain>
    </source>
</reference>
<name>K9P6J8_CYAGP</name>
<gene>
    <name evidence="10" type="ordered locus">Cyagr_1142</name>
</gene>
<dbReference type="InterPro" id="IPR058982">
    <property type="entry name" value="Beta-barrel_AprE"/>
</dbReference>
<dbReference type="EMBL" id="CP003495">
    <property type="protein sequence ID" value="AFY28321.1"/>
    <property type="molecule type" value="Genomic_DNA"/>
</dbReference>
<evidence type="ECO:0000256" key="8">
    <source>
        <dbReference type="SAM" id="Phobius"/>
    </source>
</evidence>
<keyword evidence="5 8" id="KW-0472">Membrane</keyword>
<feature type="coiled-coil region" evidence="6">
    <location>
        <begin position="221"/>
        <end position="255"/>
    </location>
</feature>
<comment type="similarity">
    <text evidence="2">Belongs to the membrane fusion protein (MFP) (TC 8.A.1) family.</text>
</comment>
<evidence type="ECO:0000256" key="1">
    <source>
        <dbReference type="ARBA" id="ARBA00004167"/>
    </source>
</evidence>
<dbReference type="PATRIC" id="fig|292564.3.peg.1089"/>
<feature type="coiled-coil region" evidence="6">
    <location>
        <begin position="280"/>
        <end position="343"/>
    </location>
</feature>
<accession>K9P6J8</accession>
<dbReference type="PANTHER" id="PTHR30386:SF26">
    <property type="entry name" value="TRANSPORT PROTEIN COMB"/>
    <property type="match status" value="1"/>
</dbReference>
<keyword evidence="3 8" id="KW-0812">Transmembrane</keyword>
<dbReference type="Gene3D" id="2.40.50.100">
    <property type="match status" value="1"/>
</dbReference>
<dbReference type="Gene3D" id="2.40.30.170">
    <property type="match status" value="1"/>
</dbReference>
<dbReference type="PRINTS" id="PR01490">
    <property type="entry name" value="RTXTOXIND"/>
</dbReference>
<keyword evidence="6" id="KW-0175">Coiled coil</keyword>
<dbReference type="Proteomes" id="UP000010388">
    <property type="component" value="Chromosome"/>
</dbReference>
<evidence type="ECO:0000256" key="2">
    <source>
        <dbReference type="ARBA" id="ARBA00009477"/>
    </source>
</evidence>
<dbReference type="RefSeq" id="WP_015108774.1">
    <property type="nucleotide sequence ID" value="NC_019675.1"/>
</dbReference>
<evidence type="ECO:0000313" key="11">
    <source>
        <dbReference type="Proteomes" id="UP000010388"/>
    </source>
</evidence>
<dbReference type="Pfam" id="PF26002">
    <property type="entry name" value="Beta-barrel_AprE"/>
    <property type="match status" value="1"/>
</dbReference>
<evidence type="ECO:0000259" key="9">
    <source>
        <dbReference type="Pfam" id="PF26002"/>
    </source>
</evidence>
<evidence type="ECO:0000256" key="5">
    <source>
        <dbReference type="ARBA" id="ARBA00023136"/>
    </source>
</evidence>
<dbReference type="InterPro" id="IPR050739">
    <property type="entry name" value="MFP"/>
</dbReference>
<dbReference type="STRING" id="292564.Cyagr_1142"/>
<organism evidence="10 11">
    <name type="scientific">Cyanobium gracile (strain ATCC 27147 / PCC 6307)</name>
    <dbReference type="NCBI Taxonomy" id="292564"/>
    <lineage>
        <taxon>Bacteria</taxon>
        <taxon>Bacillati</taxon>
        <taxon>Cyanobacteriota</taxon>
        <taxon>Cyanophyceae</taxon>
        <taxon>Synechococcales</taxon>
        <taxon>Prochlorococcaceae</taxon>
        <taxon>Cyanobium</taxon>
    </lineage>
</organism>
<dbReference type="SUPFAM" id="SSF111369">
    <property type="entry name" value="HlyD-like secretion proteins"/>
    <property type="match status" value="2"/>
</dbReference>
<evidence type="ECO:0000256" key="4">
    <source>
        <dbReference type="ARBA" id="ARBA00022989"/>
    </source>
</evidence>
<evidence type="ECO:0000256" key="7">
    <source>
        <dbReference type="SAM" id="MobiDB-lite"/>
    </source>
</evidence>
<proteinExistence type="inferred from homology"/>
<sequence length="509" mass="55172">MATPPRSADPASRLVALMEDCVGWLRSPRASRRPVMPVRVDLVGRNAPSATAPPAAATPPSAAEAVPVAAPEAGHPFGAGLATPDSDAPREWSFRETVVLRKSRRSSSLLVWAGVGGVVALGLWSVTAPIAETVAVPGKLEPSTTVKDVDSPVPGVVEEVLVKEGQSVTKGQPLIRFDLREPRSKLAAAESIRERLLNENLVARATLGEDAATAGLTANQRSQLKDRARELNSRLEAAREELAKSSTRLAGYRDSLRIYSDIERRYQSLVRDGAVSEVQLLEARNRMQDLQTSVAEEEREIARLRSQLVNTGSGTDVELRTTIETNLRQISDLDAQIRQARLQIQYGVLTAPTDGLVFDVEASAGSVVGATETIPLLKVVPQDSLRARVYLPNKAIGFVQVGQSADLSIETFPANSFGYVPATVERIGSDALTPEEQTRVLGTQVEGLHFPVILQLRRQTIPLPDKGSVPLQAGMALTADIKLRERRVISLLTGLFEDQRRNLQRLRSN</sequence>
<evidence type="ECO:0000256" key="6">
    <source>
        <dbReference type="SAM" id="Coils"/>
    </source>
</evidence>
<dbReference type="eggNOG" id="COG1566">
    <property type="taxonomic scope" value="Bacteria"/>
</dbReference>
<dbReference type="PANTHER" id="PTHR30386">
    <property type="entry name" value="MEMBRANE FUSION SUBUNIT OF EMRAB-TOLC MULTIDRUG EFFLUX PUMP"/>
    <property type="match status" value="1"/>
</dbReference>
<keyword evidence="4 8" id="KW-1133">Transmembrane helix</keyword>
<protein>
    <submittedName>
        <fullName evidence="10">Multidrug resistance efflux pump</fullName>
    </submittedName>
</protein>
<evidence type="ECO:0000313" key="10">
    <source>
        <dbReference type="EMBL" id="AFY28321.1"/>
    </source>
</evidence>
<evidence type="ECO:0000256" key="3">
    <source>
        <dbReference type="ARBA" id="ARBA00022692"/>
    </source>
</evidence>
<feature type="transmembrane region" description="Helical" evidence="8">
    <location>
        <begin position="109"/>
        <end position="131"/>
    </location>
</feature>
<dbReference type="GO" id="GO:0016020">
    <property type="term" value="C:membrane"/>
    <property type="evidence" value="ECO:0007669"/>
    <property type="project" value="UniProtKB-SubCell"/>
</dbReference>
<feature type="region of interest" description="Disordered" evidence="7">
    <location>
        <begin position="48"/>
        <end position="67"/>
    </location>
</feature>
<dbReference type="KEGG" id="cgc:Cyagr_1142"/>
<feature type="domain" description="AprE-like beta-barrel" evidence="9">
    <location>
        <begin position="387"/>
        <end position="483"/>
    </location>
</feature>
<dbReference type="OrthoDB" id="553569at2"/>